<keyword evidence="3" id="KW-0175">Coiled coil</keyword>
<accession>A0A0L1KCB8</accession>
<keyword evidence="2" id="KW-0472">Membrane</keyword>
<dbReference type="Proteomes" id="UP000037446">
    <property type="component" value="Unassembled WGS sequence"/>
</dbReference>
<keyword evidence="2" id="KW-0564">Palmitate</keyword>
<sequence>MKHPGAILPVALAMSGCAGSEPVAVAPPIAAPAVYATDLPAAGLQEEWWLGFGDPVLDRLIRRGLEANLDIDAASGRLAAAAALLRAERADRLPGLDGSAEIGTTLVGEGEDTAVAGLFALFEPDLNGRLAAEVRAAVADYAETNYLLAEQRRLVAAAIASQYIEYRRTQTQLDLLEQSTDLQDQTLRIVTLRFEAGLAANLDVRRAAADLAQTRARRGLVEIARANALSALAILLAEPPGAFAIEPLADGSRIPGYGAGPPAGVPADLLRRRTDILAAEARLARAAAEIGIEQADLRPSLTIPGEIGIGDGLLSGLFGDFLVGIAAAIDIPIFDGGRRRAEVAAAEAVAEARVAEYRATFLNALGQVENALVSIEAYRQRNAALTEAIDQSETALAQSNALYREGLASLFDVLDAQRQLIASRQALIDSEAALASSFVAFHSAIGSQ</sequence>
<gene>
    <name evidence="4" type="ORF">J121_833</name>
</gene>
<protein>
    <submittedName>
        <fullName evidence="4">Rnd transporter</fullName>
    </submittedName>
</protein>
<dbReference type="GO" id="GO:0015562">
    <property type="term" value="F:efflux transmembrane transporter activity"/>
    <property type="evidence" value="ECO:0007669"/>
    <property type="project" value="InterPro"/>
</dbReference>
<evidence type="ECO:0000256" key="2">
    <source>
        <dbReference type="RuleBase" id="RU362097"/>
    </source>
</evidence>
<dbReference type="GO" id="GO:0005886">
    <property type="term" value="C:plasma membrane"/>
    <property type="evidence" value="ECO:0007669"/>
    <property type="project" value="UniProtKB-SubCell"/>
</dbReference>
<dbReference type="STRING" id="1306953.J121_833"/>
<feature type="coiled-coil region" evidence="3">
    <location>
        <begin position="368"/>
        <end position="395"/>
    </location>
</feature>
<comment type="subcellular location">
    <subcellularLocation>
        <location evidence="2">Cell membrane</location>
        <topology evidence="2">Lipid-anchor</topology>
    </subcellularLocation>
</comment>
<organism evidence="4 5">
    <name type="scientific">Qipengyuania citrea LAMA 915</name>
    <dbReference type="NCBI Taxonomy" id="1306953"/>
    <lineage>
        <taxon>Bacteria</taxon>
        <taxon>Pseudomonadati</taxon>
        <taxon>Pseudomonadota</taxon>
        <taxon>Alphaproteobacteria</taxon>
        <taxon>Sphingomonadales</taxon>
        <taxon>Erythrobacteraceae</taxon>
        <taxon>Qipengyuania</taxon>
    </lineage>
</organism>
<name>A0A0L1KCB8_9SPHN</name>
<dbReference type="Gene3D" id="1.20.1600.10">
    <property type="entry name" value="Outer membrane efflux proteins (OEP)"/>
    <property type="match status" value="1"/>
</dbReference>
<dbReference type="PATRIC" id="fig|1306953.7.peg.844"/>
<reference evidence="4" key="1">
    <citation type="submission" date="2015-02" db="EMBL/GenBank/DDBJ databases">
        <authorList>
            <person name="Chooi Y.-H."/>
        </authorList>
    </citation>
    <scope>NUCLEOTIDE SEQUENCE [LARGE SCALE GENOMIC DNA]</scope>
    <source>
        <strain evidence="4">LAMA 915</strain>
    </source>
</reference>
<evidence type="ECO:0000313" key="4">
    <source>
        <dbReference type="EMBL" id="KNH01695.1"/>
    </source>
</evidence>
<dbReference type="EMBL" id="JYNE01000026">
    <property type="protein sequence ID" value="KNH01695.1"/>
    <property type="molecule type" value="Genomic_DNA"/>
</dbReference>
<dbReference type="RefSeq" id="WP_050600976.1">
    <property type="nucleotide sequence ID" value="NZ_JYNE01000026.1"/>
</dbReference>
<comment type="caution">
    <text evidence="4">The sequence shown here is derived from an EMBL/GenBank/DDBJ whole genome shotgun (WGS) entry which is preliminary data.</text>
</comment>
<dbReference type="SUPFAM" id="SSF56954">
    <property type="entry name" value="Outer membrane efflux proteins (OEP)"/>
    <property type="match status" value="1"/>
</dbReference>
<dbReference type="InterPro" id="IPR010131">
    <property type="entry name" value="MdtP/NodT-like"/>
</dbReference>
<dbReference type="PANTHER" id="PTHR30203:SF32">
    <property type="entry name" value="CATION EFFLUX SYSTEM PROTEIN CUSC"/>
    <property type="match status" value="1"/>
</dbReference>
<evidence type="ECO:0000313" key="5">
    <source>
        <dbReference type="Proteomes" id="UP000037446"/>
    </source>
</evidence>
<proteinExistence type="inferred from homology"/>
<dbReference type="InterPro" id="IPR003423">
    <property type="entry name" value="OMP_efflux"/>
</dbReference>
<evidence type="ECO:0000256" key="3">
    <source>
        <dbReference type="SAM" id="Coils"/>
    </source>
</evidence>
<dbReference type="PROSITE" id="PS51257">
    <property type="entry name" value="PROKAR_LIPOPROTEIN"/>
    <property type="match status" value="1"/>
</dbReference>
<keyword evidence="2" id="KW-0449">Lipoprotein</keyword>
<dbReference type="PANTHER" id="PTHR30203">
    <property type="entry name" value="OUTER MEMBRANE CATION EFFLUX PROTEIN"/>
    <property type="match status" value="1"/>
</dbReference>
<dbReference type="Pfam" id="PF02321">
    <property type="entry name" value="OEP"/>
    <property type="match status" value="2"/>
</dbReference>
<dbReference type="Gene3D" id="2.20.200.10">
    <property type="entry name" value="Outer membrane efflux proteins (OEP)"/>
    <property type="match status" value="1"/>
</dbReference>
<keyword evidence="2" id="KW-0812">Transmembrane</keyword>
<evidence type="ECO:0000256" key="1">
    <source>
        <dbReference type="ARBA" id="ARBA00007613"/>
    </source>
</evidence>
<dbReference type="NCBIfam" id="TIGR01845">
    <property type="entry name" value="outer_NodT"/>
    <property type="match status" value="1"/>
</dbReference>
<dbReference type="AlphaFoldDB" id="A0A0L1KCB8"/>
<keyword evidence="2" id="KW-1134">Transmembrane beta strand</keyword>
<comment type="similarity">
    <text evidence="1 2">Belongs to the outer membrane factor (OMF) (TC 1.B.17) family.</text>
</comment>